<dbReference type="EMBL" id="ON169972">
    <property type="protein sequence ID" value="UPW35948.1"/>
    <property type="molecule type" value="Genomic_DNA"/>
</dbReference>
<protein>
    <submittedName>
        <fullName evidence="1">Uncharacterized protein</fullName>
    </submittedName>
</protein>
<name>A0AAE9HG66_9CAUD</name>
<reference evidence="1" key="1">
    <citation type="journal article" date="2022" name="J. Appl. Microbiol.">
        <title>Bacteriophage-Antibiotic Combinations Against Multidrug-Resistant Pseudomonas aeruginosa.</title>
        <authorList>
            <person name="Holger D."/>
            <person name="Lev K.L."/>
            <person name="Kebriaei R."/>
            <person name="Morrisette T."/>
            <person name="Shah R."/>
            <person name="Alexander J."/>
            <person name="Lehman S.M."/>
            <person name="Rybak M.J."/>
        </authorList>
    </citation>
    <scope>NUCLEOTIDE SEQUENCE</scope>
</reference>
<organism evidence="1 2">
    <name type="scientific">Pseudomonas phage EM</name>
    <dbReference type="NCBI Taxonomy" id="2936914"/>
    <lineage>
        <taxon>Viruses</taxon>
        <taxon>Duplodnaviria</taxon>
        <taxon>Heunggongvirae</taxon>
        <taxon>Uroviricota</taxon>
        <taxon>Caudoviricetes</taxon>
        <taxon>Vandenendeviridae</taxon>
        <taxon>Skurskavirinae</taxon>
        <taxon>Baldwinvirus</taxon>
        <taxon>Baldwinvirus EM</taxon>
    </lineage>
</organism>
<evidence type="ECO:0000313" key="1">
    <source>
        <dbReference type="EMBL" id="UPW35948.1"/>
    </source>
</evidence>
<evidence type="ECO:0000313" key="2">
    <source>
        <dbReference type="Proteomes" id="UP000831536"/>
    </source>
</evidence>
<keyword evidence="2" id="KW-1185">Reference proteome</keyword>
<accession>A0AAE9HG66</accession>
<dbReference type="Proteomes" id="UP000831536">
    <property type="component" value="Segment"/>
</dbReference>
<gene>
    <name evidence="1" type="ORF">EM_163</name>
</gene>
<sequence>MDEAHFNKYMQVMYDRDMLAAKVEKLDKQCRDDVARALGLSPNQERGFAWSYLLASIKSCVKAAEDNAKVLHRVPDVCDGKEQGAFEDWASKEGMNMEYHPLHWMFLDAKTYSARQGWKAALKYARNILGYGREEKA</sequence>
<proteinExistence type="predicted"/>